<feature type="transmembrane region" description="Helical" evidence="9">
    <location>
        <begin position="477"/>
        <end position="497"/>
    </location>
</feature>
<evidence type="ECO:0000313" key="11">
    <source>
        <dbReference type="Proteomes" id="UP000006001"/>
    </source>
</evidence>
<dbReference type="RefSeq" id="WP_006362645.1">
    <property type="nucleotide sequence ID" value="NZ_GG700630.1"/>
</dbReference>
<feature type="transmembrane region" description="Helical" evidence="9">
    <location>
        <begin position="246"/>
        <end position="266"/>
    </location>
</feature>
<keyword evidence="11" id="KW-1185">Reference proteome</keyword>
<dbReference type="PANTHER" id="PTHR32024:SF2">
    <property type="entry name" value="TRK SYSTEM POTASSIUM UPTAKE PROTEIN TRKG-RELATED"/>
    <property type="match status" value="1"/>
</dbReference>
<keyword evidence="6 9" id="KW-1133">Transmembrane helix</keyword>
<dbReference type="AlphaFoldDB" id="D0WHS3"/>
<evidence type="ECO:0000256" key="7">
    <source>
        <dbReference type="ARBA" id="ARBA00023065"/>
    </source>
</evidence>
<dbReference type="GO" id="GO:0008324">
    <property type="term" value="F:monoatomic cation transmembrane transporter activity"/>
    <property type="evidence" value="ECO:0007669"/>
    <property type="project" value="InterPro"/>
</dbReference>
<feature type="transmembrane region" description="Helical" evidence="9">
    <location>
        <begin position="135"/>
        <end position="158"/>
    </location>
</feature>
<name>D0WHS3_SLAES</name>
<dbReference type="Pfam" id="PF02386">
    <property type="entry name" value="TrkH"/>
    <property type="match status" value="1"/>
</dbReference>
<organism evidence="10 11">
    <name type="scientific">Slackia exigua (strain ATCC 700122 / DSM 15923 / CIP 105133 / JCM 11022 / KCTC 5966 / S-7)</name>
    <dbReference type="NCBI Taxonomy" id="649764"/>
    <lineage>
        <taxon>Bacteria</taxon>
        <taxon>Bacillati</taxon>
        <taxon>Actinomycetota</taxon>
        <taxon>Coriobacteriia</taxon>
        <taxon>Eggerthellales</taxon>
        <taxon>Eggerthellaceae</taxon>
        <taxon>Slackia</taxon>
    </lineage>
</organism>
<evidence type="ECO:0000256" key="5">
    <source>
        <dbReference type="ARBA" id="ARBA00022692"/>
    </source>
</evidence>
<proteinExistence type="inferred from homology"/>
<evidence type="ECO:0000256" key="4">
    <source>
        <dbReference type="ARBA" id="ARBA00022475"/>
    </source>
</evidence>
<feature type="transmembrane region" description="Helical" evidence="9">
    <location>
        <begin position="287"/>
        <end position="307"/>
    </location>
</feature>
<dbReference type="Proteomes" id="UP000006001">
    <property type="component" value="Unassembled WGS sequence"/>
</dbReference>
<protein>
    <submittedName>
        <fullName evidence="10">ATP synthase F0, A subunit</fullName>
    </submittedName>
</protein>
<dbReference type="GO" id="GO:0030001">
    <property type="term" value="P:metal ion transport"/>
    <property type="evidence" value="ECO:0007669"/>
    <property type="project" value="UniProtKB-ARBA"/>
</dbReference>
<keyword evidence="4" id="KW-1003">Cell membrane</keyword>
<feature type="transmembrane region" description="Helical" evidence="9">
    <location>
        <begin position="413"/>
        <end position="437"/>
    </location>
</feature>
<keyword evidence="7" id="KW-0406">Ion transport</keyword>
<dbReference type="GeneID" id="85007884"/>
<evidence type="ECO:0000256" key="9">
    <source>
        <dbReference type="SAM" id="Phobius"/>
    </source>
</evidence>
<dbReference type="PANTHER" id="PTHR32024">
    <property type="entry name" value="TRK SYSTEM POTASSIUM UPTAKE PROTEIN TRKG-RELATED"/>
    <property type="match status" value="1"/>
</dbReference>
<dbReference type="InterPro" id="IPR003445">
    <property type="entry name" value="Cat_transpt"/>
</dbReference>
<dbReference type="HOGENOM" id="CLU_030708_3_0_11"/>
<dbReference type="GO" id="GO:0005886">
    <property type="term" value="C:plasma membrane"/>
    <property type="evidence" value="ECO:0007669"/>
    <property type="project" value="UniProtKB-SubCell"/>
</dbReference>
<dbReference type="STRING" id="649764.HMPREF0762_01392"/>
<evidence type="ECO:0000256" key="8">
    <source>
        <dbReference type="ARBA" id="ARBA00023136"/>
    </source>
</evidence>
<reference evidence="10" key="1">
    <citation type="submission" date="2009-10" db="EMBL/GenBank/DDBJ databases">
        <authorList>
            <person name="Weinstock G."/>
            <person name="Sodergren E."/>
            <person name="Clifton S."/>
            <person name="Fulton L."/>
            <person name="Fulton B."/>
            <person name="Courtney L."/>
            <person name="Fronick C."/>
            <person name="Harrison M."/>
            <person name="Strong C."/>
            <person name="Farmer C."/>
            <person name="Delahaunty K."/>
            <person name="Markovic C."/>
            <person name="Hall O."/>
            <person name="Minx P."/>
            <person name="Tomlinson C."/>
            <person name="Mitreva M."/>
            <person name="Nelson J."/>
            <person name="Hou S."/>
            <person name="Wollam A."/>
            <person name="Pepin K.H."/>
            <person name="Johnson M."/>
            <person name="Bhonagiri V."/>
            <person name="Nash W.E."/>
            <person name="Warren W."/>
            <person name="Chinwalla A."/>
            <person name="Mardis E.R."/>
            <person name="Wilson R.K."/>
        </authorList>
    </citation>
    <scope>NUCLEOTIDE SEQUENCE [LARGE SCALE GENOMIC DNA]</scope>
    <source>
        <strain evidence="10">ATCC 700122</strain>
    </source>
</reference>
<keyword evidence="5 9" id="KW-0812">Transmembrane</keyword>
<sequence length="507" mass="54734">MWQRFTFTDLRIIAHYLGALTMFLAVALCVPLATSVVMQEWNATERYLFGIGIALFIGSALRLAYLEPRALTQQQALAVTGLAWLLLALVGAIPLYMSGHFISYLDAFFEGMSAWTTTGASMIQDLEHLSAADNMWRFVMQTVGGLGVVVIALSLGIFGSSGGSSLYATEGRSEHVIPNIIQTTQFIVRVAAVAILTGTVVLFLACLAIGMEPSRALLNGLWLSTASFNTGGMSSMSLGINYYHSWGIEIIVLMLMLFGTVNFTLYNEIWRGRIEHFFKDIEVRTSAVWLIVVVGVVTTAICVSGRFSDLPTLVRRGVFTIVSAFTTAGFQPITSNQLTTIVSSGALIVLVFVMIVGGSAGSTSGGIKVLRVGILGKELVAYVKDLLAPASARQVVTFYHVGKRPLSTALVRANLAVFLLFLAALMLTTIVTVAFGYEASPALFESASMVSNIGMSAGIVQPGMPDVLKYLYIFDMWAGRLEWVTLVALLVSFSASLKPKKRVGHGR</sequence>
<feature type="transmembrane region" description="Helical" evidence="9">
    <location>
        <begin position="46"/>
        <end position="65"/>
    </location>
</feature>
<dbReference type="EMBL" id="ACUX02000008">
    <property type="protein sequence ID" value="EEZ61016.1"/>
    <property type="molecule type" value="Genomic_DNA"/>
</dbReference>
<keyword evidence="3" id="KW-0813">Transport</keyword>
<comment type="similarity">
    <text evidence="2">Belongs to the TrkH potassium transport family.</text>
</comment>
<evidence type="ECO:0000313" key="10">
    <source>
        <dbReference type="EMBL" id="EEZ61016.1"/>
    </source>
</evidence>
<keyword evidence="8 9" id="KW-0472">Membrane</keyword>
<evidence type="ECO:0000256" key="1">
    <source>
        <dbReference type="ARBA" id="ARBA00004651"/>
    </source>
</evidence>
<comment type="caution">
    <text evidence="10">The sequence shown here is derived from an EMBL/GenBank/DDBJ whole genome shotgun (WGS) entry which is preliminary data.</text>
</comment>
<dbReference type="eggNOG" id="COG0168">
    <property type="taxonomic scope" value="Bacteria"/>
</dbReference>
<evidence type="ECO:0000256" key="6">
    <source>
        <dbReference type="ARBA" id="ARBA00022989"/>
    </source>
</evidence>
<feature type="transmembrane region" description="Helical" evidence="9">
    <location>
        <begin position="341"/>
        <end position="361"/>
    </location>
</feature>
<accession>D0WHS3</accession>
<dbReference type="OrthoDB" id="9810952at2"/>
<evidence type="ECO:0000256" key="3">
    <source>
        <dbReference type="ARBA" id="ARBA00022448"/>
    </source>
</evidence>
<evidence type="ECO:0000256" key="2">
    <source>
        <dbReference type="ARBA" id="ARBA00009137"/>
    </source>
</evidence>
<comment type="subcellular location">
    <subcellularLocation>
        <location evidence="1">Cell membrane</location>
        <topology evidence="1">Multi-pass membrane protein</topology>
    </subcellularLocation>
</comment>
<feature type="transmembrane region" description="Helical" evidence="9">
    <location>
        <begin position="77"/>
        <end position="96"/>
    </location>
</feature>
<gene>
    <name evidence="10" type="ORF">HMPREF0762_01392</name>
</gene>
<feature type="transmembrane region" description="Helical" evidence="9">
    <location>
        <begin position="12"/>
        <end position="34"/>
    </location>
</feature>
<feature type="transmembrane region" description="Helical" evidence="9">
    <location>
        <begin position="186"/>
        <end position="209"/>
    </location>
</feature>